<organism evidence="3">
    <name type="scientific">Borrelia nietonii YOR</name>
    <dbReference type="NCBI Taxonomy" id="1293576"/>
    <lineage>
        <taxon>Bacteria</taxon>
        <taxon>Pseudomonadati</taxon>
        <taxon>Spirochaetota</taxon>
        <taxon>Spirochaetia</taxon>
        <taxon>Spirochaetales</taxon>
        <taxon>Borreliaceae</taxon>
        <taxon>Borrelia</taxon>
        <taxon>Borrelia nietonii</taxon>
    </lineage>
</organism>
<evidence type="ECO:0000259" key="1">
    <source>
        <dbReference type="Pfam" id="PF01672"/>
    </source>
</evidence>
<dbReference type="EMBL" id="CP004168">
    <property type="protein sequence ID" value="AHH04301.1"/>
    <property type="molecule type" value="Genomic_DNA"/>
</dbReference>
<dbReference type="NCBIfam" id="NF033725">
    <property type="entry name" value="borfam_49"/>
    <property type="match status" value="1"/>
</dbReference>
<dbReference type="InterPro" id="IPR002596">
    <property type="entry name" value="Plasmid_parti"/>
</dbReference>
<feature type="domain" description="Plasmid partition protein putative C-terminal" evidence="2">
    <location>
        <begin position="153"/>
        <end position="201"/>
    </location>
</feature>
<dbReference type="InterPro" id="IPR058550">
    <property type="entry name" value="Plasmid_parti_N"/>
</dbReference>
<geneLocation type="plasmid" evidence="3">
    <name>unnamed</name>
</geneLocation>
<keyword evidence="3" id="KW-0614">Plasmid</keyword>
<reference evidence="3" key="1">
    <citation type="submission" date="2013-02" db="EMBL/GenBank/DDBJ databases">
        <title>Comparative genomics of Borrelia species.</title>
        <authorList>
            <person name="Schwan T.G."/>
            <person name="Raffel S.J."/>
            <person name="Porcella S.F."/>
        </authorList>
    </citation>
    <scope>NUCLEOTIDE SEQUENCE</scope>
    <source>
        <strain evidence="3">YOR</strain>
        <plasmid evidence="3">unnamed</plasmid>
    </source>
</reference>
<gene>
    <name evidence="3" type="ORF">BHY_1350</name>
</gene>
<dbReference type="Pfam" id="PF25882">
    <property type="entry name" value="Plasmid_parti_C"/>
    <property type="match status" value="1"/>
</dbReference>
<evidence type="ECO:0000259" key="2">
    <source>
        <dbReference type="Pfam" id="PF25882"/>
    </source>
</evidence>
<protein>
    <submittedName>
        <fullName evidence="3">Putative plasmid partition protein</fullName>
    </submittedName>
</protein>
<accession>W5SGQ3</accession>
<sequence>MINDQFQMEPPVPFGTELMRYTMNKNRKIEIVRRIDLEVCKVKTLNRTREERYLELKEKLKILIKEESYNKIETARILKEINESKYYALDGYKSFTAFIKSYKIAKTSIYRYIKLVTGIDSGKIDYDLILSRGVDYAIKVLENNNIISKSNVNPLRPLRFQLDDEESFHFYKFNTKFASFLLKEIYKNEKDFFNKMRDRYNTLTVQ</sequence>
<dbReference type="HOGENOM" id="CLU_111029_0_0_12"/>
<name>W5SGQ3_9SPIR</name>
<dbReference type="Pfam" id="PF01672">
    <property type="entry name" value="Plasmid_parti_N"/>
    <property type="match status" value="1"/>
</dbReference>
<proteinExistence type="predicted"/>
<dbReference type="AlphaFoldDB" id="W5SGQ3"/>
<feature type="domain" description="Plasmid partition protein putative N-terminal" evidence="1">
    <location>
        <begin position="46"/>
        <end position="145"/>
    </location>
</feature>
<evidence type="ECO:0000313" key="3">
    <source>
        <dbReference type="EMBL" id="AHH04301.1"/>
    </source>
</evidence>
<dbReference type="InterPro" id="IPR058551">
    <property type="entry name" value="Plasmid_parti_C"/>
</dbReference>